<dbReference type="PANTHER" id="PTHR43084:SF1">
    <property type="entry name" value="PERSULFIDE DIOXYGENASE ETHE1, MITOCHONDRIAL"/>
    <property type="match status" value="1"/>
</dbReference>
<dbReference type="PANTHER" id="PTHR43084">
    <property type="entry name" value="PERSULFIDE DIOXYGENASE ETHE1"/>
    <property type="match status" value="1"/>
</dbReference>
<dbReference type="SMART" id="SM00849">
    <property type="entry name" value="Lactamase_B"/>
    <property type="match status" value="1"/>
</dbReference>
<dbReference type="EMBL" id="JBHSXN010000002">
    <property type="protein sequence ID" value="MFC6954145.1"/>
    <property type="molecule type" value="Genomic_DNA"/>
</dbReference>
<dbReference type="CDD" id="cd07724">
    <property type="entry name" value="POD-like_MBL-fold"/>
    <property type="match status" value="1"/>
</dbReference>
<dbReference type="AlphaFoldDB" id="A0ABD5VF65"/>
<dbReference type="Proteomes" id="UP001596395">
    <property type="component" value="Unassembled WGS sequence"/>
</dbReference>
<keyword evidence="4" id="KW-1185">Reference proteome</keyword>
<dbReference type="RefSeq" id="WP_336351087.1">
    <property type="nucleotide sequence ID" value="NZ_JAZAQL010000002.1"/>
</dbReference>
<gene>
    <name evidence="3" type="ORF">ACFQGB_14870</name>
</gene>
<evidence type="ECO:0000313" key="4">
    <source>
        <dbReference type="Proteomes" id="UP001596395"/>
    </source>
</evidence>
<dbReference type="SMART" id="SM00450">
    <property type="entry name" value="RHOD"/>
    <property type="match status" value="1"/>
</dbReference>
<dbReference type="InterPro" id="IPR036866">
    <property type="entry name" value="RibonucZ/Hydroxyglut_hydro"/>
</dbReference>
<dbReference type="Pfam" id="PF00753">
    <property type="entry name" value="Lactamase_B"/>
    <property type="match status" value="1"/>
</dbReference>
<dbReference type="PROSITE" id="PS50206">
    <property type="entry name" value="RHODANESE_3"/>
    <property type="match status" value="1"/>
</dbReference>
<dbReference type="InterPro" id="IPR044528">
    <property type="entry name" value="POD-like_MBL-fold"/>
</dbReference>
<organism evidence="3 4">
    <name type="scientific">Halorubellus litoreus</name>
    <dbReference type="NCBI Taxonomy" id="755308"/>
    <lineage>
        <taxon>Archaea</taxon>
        <taxon>Methanobacteriati</taxon>
        <taxon>Methanobacteriota</taxon>
        <taxon>Stenosarchaea group</taxon>
        <taxon>Halobacteria</taxon>
        <taxon>Halobacteriales</taxon>
        <taxon>Halorubellaceae</taxon>
        <taxon>Halorubellus</taxon>
    </lineage>
</organism>
<dbReference type="Pfam" id="PF00581">
    <property type="entry name" value="Rhodanese"/>
    <property type="match status" value="1"/>
</dbReference>
<dbReference type="InterPro" id="IPR001279">
    <property type="entry name" value="Metallo-B-lactamas"/>
</dbReference>
<evidence type="ECO:0000313" key="3">
    <source>
        <dbReference type="EMBL" id="MFC6954145.1"/>
    </source>
</evidence>
<dbReference type="SUPFAM" id="SSF56281">
    <property type="entry name" value="Metallo-hydrolase/oxidoreductase"/>
    <property type="match status" value="1"/>
</dbReference>
<dbReference type="InterPro" id="IPR001763">
    <property type="entry name" value="Rhodanese-like_dom"/>
</dbReference>
<dbReference type="Gene3D" id="3.40.250.10">
    <property type="entry name" value="Rhodanese-like domain"/>
    <property type="match status" value="1"/>
</dbReference>
<dbReference type="Gene3D" id="3.60.15.10">
    <property type="entry name" value="Ribonuclease Z/Hydroxyacylglutathione hydrolase-like"/>
    <property type="match status" value="1"/>
</dbReference>
<keyword evidence="1" id="KW-0479">Metal-binding</keyword>
<comment type="caution">
    <text evidence="3">The sequence shown here is derived from an EMBL/GenBank/DDBJ whole genome shotgun (WGS) entry which is preliminary data.</text>
</comment>
<name>A0ABD5VF65_9EURY</name>
<evidence type="ECO:0000259" key="2">
    <source>
        <dbReference type="PROSITE" id="PS50206"/>
    </source>
</evidence>
<protein>
    <submittedName>
        <fullName evidence="3">MBL fold metallo-hydrolase</fullName>
    </submittedName>
</protein>
<dbReference type="SUPFAM" id="SSF52821">
    <property type="entry name" value="Rhodanese/Cell cycle control phosphatase"/>
    <property type="match status" value="1"/>
</dbReference>
<dbReference type="InterPro" id="IPR036873">
    <property type="entry name" value="Rhodanese-like_dom_sf"/>
</dbReference>
<reference evidence="3 4" key="1">
    <citation type="journal article" date="2019" name="Int. J. Syst. Evol. Microbiol.">
        <title>The Global Catalogue of Microorganisms (GCM) 10K type strain sequencing project: providing services to taxonomists for standard genome sequencing and annotation.</title>
        <authorList>
            <consortium name="The Broad Institute Genomics Platform"/>
            <consortium name="The Broad Institute Genome Sequencing Center for Infectious Disease"/>
            <person name="Wu L."/>
            <person name="Ma J."/>
        </authorList>
    </citation>
    <scope>NUCLEOTIDE SEQUENCE [LARGE SCALE GENOMIC DNA]</scope>
    <source>
        <strain evidence="3 4">GX26</strain>
    </source>
</reference>
<proteinExistence type="predicted"/>
<evidence type="ECO:0000256" key="1">
    <source>
        <dbReference type="ARBA" id="ARBA00022723"/>
    </source>
</evidence>
<dbReference type="InterPro" id="IPR051682">
    <property type="entry name" value="Mito_Persulfide_Diox"/>
</dbReference>
<accession>A0ABD5VF65</accession>
<feature type="domain" description="Rhodanese" evidence="2">
    <location>
        <begin position="26"/>
        <end position="127"/>
    </location>
</feature>
<sequence>MSGQFPDLDATVPLVSAAELKARVDRDEHVVVLDTRRPDDYESWHIDGENVTAINVPFTAFMDGDDPAGGVPKALLEALPESYDAPMVTCCAKGISSLYVAEFLTREGYDIVALDDGMRGWAGLYESTPLASEFLPDEAVVRQFVRPSSGCLAYMIVSNGEAMVVDPLRAFANEYAAAADDQDASLVHAVDTHVHADHVSGVTAVADATDATALVPRGAAERGYEGDADYVDAGDELHVGDVAVEAVALPGHTTEMLGFRIGDVLLTGDTIFTDSVARPDLEEGDEGARDAASQLYDTIEDIAEFDDDVLVAPGHTSETASPRDDGTYAATLGELRKRLPAFRRDREDFVDAILDGMPPRPNNYETIIAANLGREDVDDSEAFELELGPNNCAAGE</sequence>
<dbReference type="GO" id="GO:0046872">
    <property type="term" value="F:metal ion binding"/>
    <property type="evidence" value="ECO:0007669"/>
    <property type="project" value="UniProtKB-KW"/>
</dbReference>